<comment type="subcellular location">
    <subcellularLocation>
        <location evidence="10 11">Cytoplasm</location>
    </subcellularLocation>
</comment>
<keyword evidence="7 10" id="KW-0573">Peptidoglycan synthesis</keyword>
<dbReference type="InterPro" id="IPR051046">
    <property type="entry name" value="MurCDEF_CellWall_CoF430Synth"/>
</dbReference>
<evidence type="ECO:0000256" key="8">
    <source>
        <dbReference type="ARBA" id="ARBA00023306"/>
    </source>
</evidence>
<evidence type="ECO:0000256" key="5">
    <source>
        <dbReference type="ARBA" id="ARBA00022840"/>
    </source>
</evidence>
<evidence type="ECO:0000256" key="9">
    <source>
        <dbReference type="ARBA" id="ARBA00023316"/>
    </source>
</evidence>
<dbReference type="InterPro" id="IPR005863">
    <property type="entry name" value="UDP-N-AcMur_synth"/>
</dbReference>
<dbReference type="Proteomes" id="UP001162780">
    <property type="component" value="Chromosome"/>
</dbReference>
<dbReference type="InterPro" id="IPR000713">
    <property type="entry name" value="Mur_ligase_N"/>
</dbReference>
<feature type="binding site" evidence="10">
    <location>
        <begin position="106"/>
        <end position="112"/>
    </location>
    <ligand>
        <name>ATP</name>
        <dbReference type="ChEBI" id="CHEBI:30616"/>
    </ligand>
</feature>
<dbReference type="Pfam" id="PF01225">
    <property type="entry name" value="Mur_ligase"/>
    <property type="match status" value="1"/>
</dbReference>
<dbReference type="InterPro" id="IPR036615">
    <property type="entry name" value="Mur_ligase_C_dom_sf"/>
</dbReference>
<evidence type="ECO:0000256" key="4">
    <source>
        <dbReference type="ARBA" id="ARBA00022741"/>
    </source>
</evidence>
<proteinExistence type="inferred from homology"/>
<keyword evidence="6 10" id="KW-0133">Cell shape</keyword>
<evidence type="ECO:0000256" key="2">
    <source>
        <dbReference type="ARBA" id="ARBA00022598"/>
    </source>
</evidence>
<dbReference type="HAMAP" id="MF_02019">
    <property type="entry name" value="MurF"/>
    <property type="match status" value="1"/>
</dbReference>
<dbReference type="EC" id="6.3.2.10" evidence="10 11"/>
<dbReference type="Gene3D" id="3.90.190.20">
    <property type="entry name" value="Mur ligase, C-terminal domain"/>
    <property type="match status" value="1"/>
</dbReference>
<evidence type="ECO:0000259" key="12">
    <source>
        <dbReference type="Pfam" id="PF01225"/>
    </source>
</evidence>
<dbReference type="Gene3D" id="3.40.1190.10">
    <property type="entry name" value="Mur-like, catalytic domain"/>
    <property type="match status" value="1"/>
</dbReference>
<comment type="catalytic activity">
    <reaction evidence="10 11">
        <text>D-alanyl-D-alanine + UDP-N-acetyl-alpha-D-muramoyl-L-alanyl-gamma-D-glutamyl-meso-2,6-diaminopimelate + ATP = UDP-N-acetyl-alpha-D-muramoyl-L-alanyl-gamma-D-glutamyl-meso-2,6-diaminopimeloyl-D-alanyl-D-alanine + ADP + phosphate + H(+)</text>
        <dbReference type="Rhea" id="RHEA:28374"/>
        <dbReference type="ChEBI" id="CHEBI:15378"/>
        <dbReference type="ChEBI" id="CHEBI:30616"/>
        <dbReference type="ChEBI" id="CHEBI:43474"/>
        <dbReference type="ChEBI" id="CHEBI:57822"/>
        <dbReference type="ChEBI" id="CHEBI:61386"/>
        <dbReference type="ChEBI" id="CHEBI:83905"/>
        <dbReference type="ChEBI" id="CHEBI:456216"/>
        <dbReference type="EC" id="6.3.2.10"/>
    </reaction>
</comment>
<dbReference type="InterPro" id="IPR035911">
    <property type="entry name" value="MurE/MurF_N"/>
</dbReference>
<dbReference type="SUPFAM" id="SSF53244">
    <property type="entry name" value="MurD-like peptide ligases, peptide-binding domain"/>
    <property type="match status" value="1"/>
</dbReference>
<dbReference type="InterPro" id="IPR004101">
    <property type="entry name" value="Mur_ligase_C"/>
</dbReference>
<evidence type="ECO:0000256" key="10">
    <source>
        <dbReference type="HAMAP-Rule" id="MF_02019"/>
    </source>
</evidence>
<dbReference type="EMBL" id="CP113517">
    <property type="protein sequence ID" value="WAR45223.1"/>
    <property type="molecule type" value="Genomic_DNA"/>
</dbReference>
<dbReference type="Pfam" id="PF02875">
    <property type="entry name" value="Mur_ligase_C"/>
    <property type="match status" value="1"/>
</dbReference>
<dbReference type="NCBIfam" id="TIGR01143">
    <property type="entry name" value="murF"/>
    <property type="match status" value="1"/>
</dbReference>
<comment type="similarity">
    <text evidence="10">Belongs to the MurCDEF family. MurF subfamily.</text>
</comment>
<dbReference type="Gene3D" id="3.40.1390.10">
    <property type="entry name" value="MurE/MurF, N-terminal domain"/>
    <property type="match status" value="1"/>
</dbReference>
<evidence type="ECO:0000256" key="7">
    <source>
        <dbReference type="ARBA" id="ARBA00022984"/>
    </source>
</evidence>
<dbReference type="SUPFAM" id="SSF53623">
    <property type="entry name" value="MurD-like peptide ligases, catalytic domain"/>
    <property type="match status" value="1"/>
</dbReference>
<feature type="domain" description="Mur ligase N-terminal catalytic" evidence="12">
    <location>
        <begin position="23"/>
        <end position="80"/>
    </location>
</feature>
<keyword evidence="16" id="KW-1185">Reference proteome</keyword>
<keyword evidence="5 10" id="KW-0067">ATP-binding</keyword>
<evidence type="ECO:0000256" key="6">
    <source>
        <dbReference type="ARBA" id="ARBA00022960"/>
    </source>
</evidence>
<sequence length="455" mass="48693">MQLKLSEIAAAINGKLIGNDATVNGVSIDTRTLQPGNLYIAIKGKQFDGHDFVDTAEQAGAAALLASRTVNSGLPQIIVNDSHLALAELAGYWRRRLPVKVAGVTGSNGKTTVKEMIAAIFATQGETLFTQGNLNNDIGVPLTLLKLTEHHRYAVIEMGANHPGEIAYTSRYAQADVSVITNIGPAHIEGFGSIAGVANTKAEIIESLGPDGIAVLNRDDAFFDFWQAEKVGQRKSVSFGFAASADVRAENINTHLDPQGFNTGFDLVTCNGRIAIRLMLAGEHNVKNALAAAAVALQFGIVLEDIKSGLERMQPVTGRMQALHGRKGNIVIDDTYNANPASLRAALEAISQCEQPIWLAMGAFGELGSDSQTIHAEMGTMIRSLRVQRLFATGELARQTVNGFGDNGQFFESQEQLINALQQAITGKEIVLVKGSRSQKMENVVAALVDNFRAT</sequence>
<evidence type="ECO:0000256" key="1">
    <source>
        <dbReference type="ARBA" id="ARBA00022490"/>
    </source>
</evidence>
<dbReference type="GO" id="GO:0016874">
    <property type="term" value="F:ligase activity"/>
    <property type="evidence" value="ECO:0007669"/>
    <property type="project" value="UniProtKB-KW"/>
</dbReference>
<keyword evidence="9 10" id="KW-0961">Cell wall biogenesis/degradation</keyword>
<evidence type="ECO:0000313" key="15">
    <source>
        <dbReference type="EMBL" id="WAR45223.1"/>
    </source>
</evidence>
<evidence type="ECO:0000259" key="14">
    <source>
        <dbReference type="Pfam" id="PF08245"/>
    </source>
</evidence>
<gene>
    <name evidence="10" type="primary">murF</name>
    <name evidence="15" type="ORF">NM686_001550</name>
</gene>
<keyword evidence="2 10" id="KW-0436">Ligase</keyword>
<feature type="domain" description="Mur ligase C-terminal" evidence="13">
    <location>
        <begin position="318"/>
        <end position="437"/>
    </location>
</feature>
<accession>A0ABY7GL61</accession>
<keyword evidence="8 10" id="KW-0131">Cell cycle</keyword>
<keyword evidence="1 10" id="KW-0963">Cytoplasm</keyword>
<dbReference type="Pfam" id="PF08245">
    <property type="entry name" value="Mur_ligase_M"/>
    <property type="match status" value="1"/>
</dbReference>
<keyword evidence="4 10" id="KW-0547">Nucleotide-binding</keyword>
<comment type="function">
    <text evidence="10 11">Involved in cell wall formation. Catalyzes the final step in the synthesis of UDP-N-acetylmuramoyl-pentapeptide, the precursor of murein.</text>
</comment>
<reference evidence="15" key="1">
    <citation type="submission" date="2022-11" db="EMBL/GenBank/DDBJ databases">
        <title>Methylomonas rapida sp. nov., Carotenoid-Producing Obligate Methanotrophs with High Growth Characteristics and Biotechnological Potential.</title>
        <authorList>
            <person name="Tikhonova E.N."/>
            <person name="Suleimanov R.Z."/>
            <person name="Miroshnikov K."/>
            <person name="Oshkin I.Y."/>
            <person name="Belova S.E."/>
            <person name="Danilova O.V."/>
            <person name="Ashikhmin A."/>
            <person name="Konopkin A."/>
            <person name="But S.Y."/>
            <person name="Khmelenina V.N."/>
            <person name="Kuznetsov N."/>
            <person name="Pimenov N.V."/>
            <person name="Dedysh S.N."/>
        </authorList>
    </citation>
    <scope>NUCLEOTIDE SEQUENCE</scope>
    <source>
        <strain evidence="15">MP1</strain>
    </source>
</reference>
<dbReference type="SUPFAM" id="SSF63418">
    <property type="entry name" value="MurE/MurF N-terminal domain"/>
    <property type="match status" value="1"/>
</dbReference>
<dbReference type="PANTHER" id="PTHR43024">
    <property type="entry name" value="UDP-N-ACETYLMURAMOYL-TRIPEPTIDE--D-ALANYL-D-ALANINE LIGASE"/>
    <property type="match status" value="1"/>
</dbReference>
<feature type="domain" description="Mur ligase central" evidence="14">
    <location>
        <begin position="104"/>
        <end position="296"/>
    </location>
</feature>
<dbReference type="InterPro" id="IPR013221">
    <property type="entry name" value="Mur_ligase_cen"/>
</dbReference>
<dbReference type="InterPro" id="IPR036565">
    <property type="entry name" value="Mur-like_cat_sf"/>
</dbReference>
<dbReference type="PANTHER" id="PTHR43024:SF1">
    <property type="entry name" value="UDP-N-ACETYLMURAMOYL-TRIPEPTIDE--D-ALANYL-D-ALANINE LIGASE"/>
    <property type="match status" value="1"/>
</dbReference>
<evidence type="ECO:0000256" key="3">
    <source>
        <dbReference type="ARBA" id="ARBA00022618"/>
    </source>
</evidence>
<name>A0ABY7GL61_9GAMM</name>
<evidence type="ECO:0000256" key="11">
    <source>
        <dbReference type="RuleBase" id="RU004136"/>
    </source>
</evidence>
<comment type="pathway">
    <text evidence="10 11">Cell wall biogenesis; peptidoglycan biosynthesis.</text>
</comment>
<protein>
    <recommendedName>
        <fullName evidence="10 11">UDP-N-acetylmuramoyl-tripeptide--D-alanyl-D-alanine ligase</fullName>
        <ecNumber evidence="10 11">6.3.2.10</ecNumber>
    </recommendedName>
    <alternativeName>
        <fullName evidence="10">D-alanyl-D-alanine-adding enzyme</fullName>
    </alternativeName>
</protein>
<organism evidence="15 16">
    <name type="scientific">Methylomonas rapida</name>
    <dbReference type="NCBI Taxonomy" id="2963939"/>
    <lineage>
        <taxon>Bacteria</taxon>
        <taxon>Pseudomonadati</taxon>
        <taxon>Pseudomonadota</taxon>
        <taxon>Gammaproteobacteria</taxon>
        <taxon>Methylococcales</taxon>
        <taxon>Methylococcaceae</taxon>
        <taxon>Methylomonas</taxon>
    </lineage>
</organism>
<evidence type="ECO:0000259" key="13">
    <source>
        <dbReference type="Pfam" id="PF02875"/>
    </source>
</evidence>
<dbReference type="RefSeq" id="WP_255190192.1">
    <property type="nucleotide sequence ID" value="NZ_CP113517.1"/>
</dbReference>
<evidence type="ECO:0000313" key="16">
    <source>
        <dbReference type="Proteomes" id="UP001162780"/>
    </source>
</evidence>
<keyword evidence="3 10" id="KW-0132">Cell division</keyword>